<feature type="region of interest" description="Disordered" evidence="1">
    <location>
        <begin position="387"/>
        <end position="445"/>
    </location>
</feature>
<feature type="compositionally biased region" description="Low complexity" evidence="1">
    <location>
        <begin position="463"/>
        <end position="476"/>
    </location>
</feature>
<sequence>MTVPNPLAVMRFRQYTASEPYDHTGERSVDRAKIVQQSFQYQLKYKRGDDILIPVDNLGFEHPVGVNETNGQVGNIQNLDHLRLDLDRDEPPTRSYQIHGIIDAPDSTPFKPNDYEHLNKPPREPSPDAVTSRWQYSFGEPFLLRPVTNEQLKNQTEQLVHLFNLRTGEPISAPIATVQLFPNFRYVGTVPVLDPRFSGSRAAFTCGQLVTAATFGRRSIRLGHRDSTNSVYCIGAASGAAAWVLEDKLEAIEYISLDEHKQSFPWTDGTLITKKRRQKLLEATTSNSPEGALVKQEQLDSGDEGYPQPTRALQIEGTNKLTLTYIDNGEDEEERERGESEDALGESVSDRALFDENANPYYDDNPSPASIHEGEDDLSLAPLRVKQEDLGNGQGLRTRISIDRNRPQTPDPERRRRRDQAMLDSWHQRKSGGEEHPGRQRIHGRHRRVQAVAMLINQMGVEQPVQDQPMQDQPEPSKQQSTQKLLTYAPDDDTAEDTSAQTRYSTPVTDSSVDTPVLSARACSPFDEPDLQLSTAFEARNSSQYQPSRD</sequence>
<evidence type="ECO:0000313" key="3">
    <source>
        <dbReference type="Proteomes" id="UP001375240"/>
    </source>
</evidence>
<feature type="compositionally biased region" description="Polar residues" evidence="1">
    <location>
        <begin position="497"/>
        <end position="514"/>
    </location>
</feature>
<feature type="region of interest" description="Disordered" evidence="1">
    <location>
        <begin position="463"/>
        <end position="527"/>
    </location>
</feature>
<feature type="region of interest" description="Disordered" evidence="1">
    <location>
        <begin position="327"/>
        <end position="349"/>
    </location>
</feature>
<keyword evidence="3" id="KW-1185">Reference proteome</keyword>
<feature type="compositionally biased region" description="Basic and acidic residues" evidence="1">
    <location>
        <begin position="400"/>
        <end position="414"/>
    </location>
</feature>
<reference evidence="2 3" key="1">
    <citation type="submission" date="2019-10" db="EMBL/GenBank/DDBJ databases">
        <authorList>
            <person name="Palmer J.M."/>
        </authorList>
    </citation>
    <scope>NUCLEOTIDE SEQUENCE [LARGE SCALE GENOMIC DNA]</scope>
    <source>
        <strain evidence="2 3">TWF696</strain>
    </source>
</reference>
<feature type="region of interest" description="Disordered" evidence="1">
    <location>
        <begin position="282"/>
        <end position="312"/>
    </location>
</feature>
<evidence type="ECO:0000256" key="1">
    <source>
        <dbReference type="SAM" id="MobiDB-lite"/>
    </source>
</evidence>
<name>A0AAV9UJA1_9PEZI</name>
<organism evidence="2 3">
    <name type="scientific">Orbilia brochopaga</name>
    <dbReference type="NCBI Taxonomy" id="3140254"/>
    <lineage>
        <taxon>Eukaryota</taxon>
        <taxon>Fungi</taxon>
        <taxon>Dikarya</taxon>
        <taxon>Ascomycota</taxon>
        <taxon>Pezizomycotina</taxon>
        <taxon>Orbiliomycetes</taxon>
        <taxon>Orbiliales</taxon>
        <taxon>Orbiliaceae</taxon>
        <taxon>Orbilia</taxon>
    </lineage>
</organism>
<dbReference type="EMBL" id="JAVHNQ010000008">
    <property type="protein sequence ID" value="KAK6340638.1"/>
    <property type="molecule type" value="Genomic_DNA"/>
</dbReference>
<gene>
    <name evidence="2" type="ORF">TWF696_008962</name>
</gene>
<accession>A0AAV9UJA1</accession>
<dbReference type="AlphaFoldDB" id="A0AAV9UJA1"/>
<comment type="caution">
    <text evidence="2">The sequence shown here is derived from an EMBL/GenBank/DDBJ whole genome shotgun (WGS) entry which is preliminary data.</text>
</comment>
<protein>
    <submittedName>
        <fullName evidence="2">Uncharacterized protein</fullName>
    </submittedName>
</protein>
<evidence type="ECO:0000313" key="2">
    <source>
        <dbReference type="EMBL" id="KAK6340638.1"/>
    </source>
</evidence>
<dbReference type="Proteomes" id="UP001375240">
    <property type="component" value="Unassembled WGS sequence"/>
</dbReference>
<proteinExistence type="predicted"/>